<accession>J7S3J0</accession>
<dbReference type="KEGG" id="kng:KNAG_0B03120"/>
<dbReference type="SUPFAM" id="SSF48371">
    <property type="entry name" value="ARM repeat"/>
    <property type="match status" value="1"/>
</dbReference>
<comment type="subcellular location">
    <subcellularLocation>
        <location evidence="1">Cytoplasm</location>
    </subcellularLocation>
</comment>
<dbReference type="GeneID" id="34524404"/>
<dbReference type="OrthoDB" id="5574718at2759"/>
<proteinExistence type="predicted"/>
<organism evidence="4 5">
    <name type="scientific">Huiozyma naganishii (strain ATCC MYA-139 / BCRC 22969 / CBS 8797 / KCTC 17520 / NBRC 10181 / NCYC 3082 / Yp74L-3)</name>
    <name type="common">Yeast</name>
    <name type="synonym">Kazachstania naganishii</name>
    <dbReference type="NCBI Taxonomy" id="1071383"/>
    <lineage>
        <taxon>Eukaryota</taxon>
        <taxon>Fungi</taxon>
        <taxon>Dikarya</taxon>
        <taxon>Ascomycota</taxon>
        <taxon>Saccharomycotina</taxon>
        <taxon>Saccharomycetes</taxon>
        <taxon>Saccharomycetales</taxon>
        <taxon>Saccharomycetaceae</taxon>
        <taxon>Huiozyma</taxon>
    </lineage>
</organism>
<dbReference type="InterPro" id="IPR011989">
    <property type="entry name" value="ARM-like"/>
</dbReference>
<dbReference type="OMA" id="CIDENVR"/>
<protein>
    <recommendedName>
        <fullName evidence="3">UNC-45/Cro1/She4 central domain-containing protein</fullName>
    </recommendedName>
</protein>
<reference evidence="5" key="2">
    <citation type="submission" date="2012-08" db="EMBL/GenBank/DDBJ databases">
        <title>Genome sequence of Kazachstania naganishii.</title>
        <authorList>
            <person name="Gordon J.L."/>
            <person name="Armisen D."/>
            <person name="Proux-Wera E."/>
            <person name="OhEigeartaigh S.S."/>
            <person name="Byrne K.P."/>
            <person name="Wolfe K.H."/>
        </authorList>
    </citation>
    <scope>NUCLEOTIDE SEQUENCE [LARGE SCALE GENOMIC DNA]</scope>
    <source>
        <strain evidence="5">ATCC MYA-139 / BCRC 22969 / CBS 8797 / CCRC 22969 / KCTC 17520 / NBRC 10181 / NCYC 3082</strain>
    </source>
</reference>
<dbReference type="EMBL" id="HE978315">
    <property type="protein sequence ID" value="CCK68754.1"/>
    <property type="molecule type" value="Genomic_DNA"/>
</dbReference>
<dbReference type="STRING" id="1071383.J7S3J0"/>
<evidence type="ECO:0000256" key="2">
    <source>
        <dbReference type="ARBA" id="ARBA00022490"/>
    </source>
</evidence>
<sequence length="771" mass="87676">MVQDSEEVIRDLCSQFDQKLQAPVLPAKHNSALDMIFGQENPLVQETQKKEELETVITRAYQDHSETRKHLGDLVKKDPNFAVTLFGSLGNKSVHVLIGVHKNVEETKPLLGELKHRIHCGEDQNSHFLLSCILQLLHKFTYKFDDLKWLVTDICLRMMEPDIRAMGLVIFSQLDEKFHNEFETQLLNFIDELVIEAEADVGNDPLAIIVAILRELYPAFTALCSSVMLGKDLDKLLQSKATVQEPDQDFVISLLKLLAIACIDENVRVHISENYMHVLELSYGVPEYKIYSSLVLIKTWSFTKLKDISIHQLTVSLIENFLKESRKGNSDELPYAIEGLAYISLKTFCKFLLRHHNFFCPELVNMMKEGRVEGHNLYGLMVIMANLGTLPDDSSSKEPKSLRDLKAYSDLKSPNLQEGDEGMKDDKMAVVRFNQQNILETNIISDLKTKLPDLTQGARQQFIRIIYNLTRERKSIVKVVEQGATTVVLECLMNQTGKESGDISRVLAYRSLTRILIYTDPSLIFNKYSPMNALQFLFDLLPIIDAGVEEDNVFFKEGILTTADQYESLLALTNLASFSGSAGEDICKAICSNGVYWSKIENLMLDENVVLQRSDLELICNLMSHPMAIAVKFFNFDNPQSFKNFTVLVKLLLLDDIKSQRAVAAIFANIANTIPFVAKDLLKQEELIKNCATVFIEQMDDEALRQRLLSLFYSLFELTPEENSVSHDDYKKVLSLEEIPKLKDALELLQKKDDIPKQDTELITIILAKLK</sequence>
<keyword evidence="5" id="KW-1185">Reference proteome</keyword>
<reference evidence="4 5" key="1">
    <citation type="journal article" date="2011" name="Proc. Natl. Acad. Sci. U.S.A.">
        <title>Evolutionary erosion of yeast sex chromosomes by mating-type switching accidents.</title>
        <authorList>
            <person name="Gordon J.L."/>
            <person name="Armisen D."/>
            <person name="Proux-Wera E."/>
            <person name="Oheigeartaigh S.S."/>
            <person name="Byrne K.P."/>
            <person name="Wolfe K.H."/>
        </authorList>
    </citation>
    <scope>NUCLEOTIDE SEQUENCE [LARGE SCALE GENOMIC DNA]</scope>
    <source>
        <strain evidence="5">ATCC MYA-139 / BCRC 22969 / CBS 8797 / CCRC 22969 / KCTC 17520 / NBRC 10181 / NCYC 3082</strain>
    </source>
</reference>
<gene>
    <name evidence="4" type="primary">KNAG0B03120</name>
    <name evidence="4" type="ordered locus">KNAG_0B03120</name>
</gene>
<dbReference type="GO" id="GO:0007533">
    <property type="term" value="P:mating type switching"/>
    <property type="evidence" value="ECO:0007669"/>
    <property type="project" value="EnsemblFungi"/>
</dbReference>
<dbReference type="PANTHER" id="PTHR45994:SF1">
    <property type="entry name" value="FI21225P1"/>
    <property type="match status" value="1"/>
</dbReference>
<dbReference type="InterPro" id="IPR024660">
    <property type="entry name" value="UCS_central_dom"/>
</dbReference>
<dbReference type="GO" id="GO:0051879">
    <property type="term" value="F:Hsp90 protein binding"/>
    <property type="evidence" value="ECO:0007669"/>
    <property type="project" value="TreeGrafter"/>
</dbReference>
<feature type="domain" description="UNC-45/Cro1/She4 central" evidence="3">
    <location>
        <begin position="145"/>
        <end position="299"/>
    </location>
</feature>
<dbReference type="Pfam" id="PF11701">
    <property type="entry name" value="UNC45-central"/>
    <property type="match status" value="1"/>
</dbReference>
<dbReference type="GO" id="GO:0042802">
    <property type="term" value="F:identical protein binding"/>
    <property type="evidence" value="ECO:0007669"/>
    <property type="project" value="EnsemblFungi"/>
</dbReference>
<evidence type="ECO:0000313" key="5">
    <source>
        <dbReference type="Proteomes" id="UP000006310"/>
    </source>
</evidence>
<dbReference type="AlphaFoldDB" id="J7S3J0"/>
<evidence type="ECO:0000256" key="1">
    <source>
        <dbReference type="ARBA" id="ARBA00004496"/>
    </source>
</evidence>
<keyword evidence="2" id="KW-0963">Cytoplasm</keyword>
<dbReference type="HOGENOM" id="CLU_364165_0_0_1"/>
<dbReference type="Gene3D" id="1.25.10.10">
    <property type="entry name" value="Leucine-rich Repeat Variant"/>
    <property type="match status" value="1"/>
</dbReference>
<dbReference type="InterPro" id="IPR016024">
    <property type="entry name" value="ARM-type_fold"/>
</dbReference>
<dbReference type="PANTHER" id="PTHR45994">
    <property type="entry name" value="FI21225P1"/>
    <property type="match status" value="1"/>
</dbReference>
<evidence type="ECO:0000313" key="4">
    <source>
        <dbReference type="EMBL" id="CCK68754.1"/>
    </source>
</evidence>
<dbReference type="GO" id="GO:0008298">
    <property type="term" value="P:intracellular mRNA localization"/>
    <property type="evidence" value="ECO:0007669"/>
    <property type="project" value="EnsemblFungi"/>
</dbReference>
<dbReference type="GO" id="GO:0017022">
    <property type="term" value="F:myosin binding"/>
    <property type="evidence" value="ECO:0007669"/>
    <property type="project" value="EnsemblFungi"/>
</dbReference>
<dbReference type="RefSeq" id="XP_022463000.1">
    <property type="nucleotide sequence ID" value="XM_022611608.1"/>
</dbReference>
<name>J7S3J0_HUIN7</name>
<dbReference type="Proteomes" id="UP000006310">
    <property type="component" value="Chromosome 2"/>
</dbReference>
<dbReference type="eggNOG" id="KOG4151">
    <property type="taxonomic scope" value="Eukaryota"/>
</dbReference>
<evidence type="ECO:0000259" key="3">
    <source>
        <dbReference type="Pfam" id="PF11701"/>
    </source>
</evidence>
<dbReference type="Gene3D" id="1.25.10.100">
    <property type="match status" value="1"/>
</dbReference>
<dbReference type="GO" id="GO:0005737">
    <property type="term" value="C:cytoplasm"/>
    <property type="evidence" value="ECO:0007669"/>
    <property type="project" value="UniProtKB-SubCell"/>
</dbReference>